<name>A0A927BY63_9BACL</name>
<gene>
    <name evidence="1" type="ORF">IDH44_21515</name>
</gene>
<reference evidence="1" key="1">
    <citation type="submission" date="2020-09" db="EMBL/GenBank/DDBJ databases">
        <title>A novel bacterium of genus Paenibacillus, isolated from South China Sea.</title>
        <authorList>
            <person name="Huang H."/>
            <person name="Mo K."/>
            <person name="Hu Y."/>
        </authorList>
    </citation>
    <scope>NUCLEOTIDE SEQUENCE</scope>
    <source>
        <strain evidence="1">IB182496</strain>
    </source>
</reference>
<proteinExistence type="predicted"/>
<dbReference type="RefSeq" id="WP_190920888.1">
    <property type="nucleotide sequence ID" value="NZ_JACXIZ010000045.1"/>
</dbReference>
<sequence>MRNVLMALLLLIVSAMFYQTVFDGAAGTQALIDEGGRAAGGRIGEIDP</sequence>
<keyword evidence="2" id="KW-1185">Reference proteome</keyword>
<dbReference type="AlphaFoldDB" id="A0A927BY63"/>
<comment type="caution">
    <text evidence="1">The sequence shown here is derived from an EMBL/GenBank/DDBJ whole genome shotgun (WGS) entry which is preliminary data.</text>
</comment>
<evidence type="ECO:0000313" key="2">
    <source>
        <dbReference type="Proteomes" id="UP000621560"/>
    </source>
</evidence>
<protein>
    <submittedName>
        <fullName evidence="1">Uncharacterized protein</fullName>
    </submittedName>
</protein>
<dbReference type="EMBL" id="JACXIZ010000045">
    <property type="protein sequence ID" value="MBD2847780.1"/>
    <property type="molecule type" value="Genomic_DNA"/>
</dbReference>
<evidence type="ECO:0000313" key="1">
    <source>
        <dbReference type="EMBL" id="MBD2847780.1"/>
    </source>
</evidence>
<organism evidence="1 2">
    <name type="scientific">Paenibacillus sabuli</name>
    <dbReference type="NCBI Taxonomy" id="2772509"/>
    <lineage>
        <taxon>Bacteria</taxon>
        <taxon>Bacillati</taxon>
        <taxon>Bacillota</taxon>
        <taxon>Bacilli</taxon>
        <taxon>Bacillales</taxon>
        <taxon>Paenibacillaceae</taxon>
        <taxon>Paenibacillus</taxon>
    </lineage>
</organism>
<dbReference type="Proteomes" id="UP000621560">
    <property type="component" value="Unassembled WGS sequence"/>
</dbReference>
<accession>A0A927BY63</accession>